<organism evidence="1 2">
    <name type="scientific">Parnassius apollo</name>
    <name type="common">Apollo butterfly</name>
    <name type="synonym">Papilio apollo</name>
    <dbReference type="NCBI Taxonomy" id="110799"/>
    <lineage>
        <taxon>Eukaryota</taxon>
        <taxon>Metazoa</taxon>
        <taxon>Ecdysozoa</taxon>
        <taxon>Arthropoda</taxon>
        <taxon>Hexapoda</taxon>
        <taxon>Insecta</taxon>
        <taxon>Pterygota</taxon>
        <taxon>Neoptera</taxon>
        <taxon>Endopterygota</taxon>
        <taxon>Lepidoptera</taxon>
        <taxon>Glossata</taxon>
        <taxon>Ditrysia</taxon>
        <taxon>Papilionoidea</taxon>
        <taxon>Papilionidae</taxon>
        <taxon>Parnassiinae</taxon>
        <taxon>Parnassini</taxon>
        <taxon>Parnassius</taxon>
        <taxon>Parnassius</taxon>
    </lineage>
</organism>
<evidence type="ECO:0000313" key="1">
    <source>
        <dbReference type="EMBL" id="CAG4940778.1"/>
    </source>
</evidence>
<evidence type="ECO:0000313" key="2">
    <source>
        <dbReference type="Proteomes" id="UP000691718"/>
    </source>
</evidence>
<keyword evidence="2" id="KW-1185">Reference proteome</keyword>
<dbReference type="AlphaFoldDB" id="A0A8S3W4R7"/>
<gene>
    <name evidence="1" type="ORF">PAPOLLO_LOCUS2079</name>
</gene>
<name>A0A8S3W4R7_PARAO</name>
<proteinExistence type="predicted"/>
<comment type="caution">
    <text evidence="1">The sequence shown here is derived from an EMBL/GenBank/DDBJ whole genome shotgun (WGS) entry which is preliminary data.</text>
</comment>
<accession>A0A8S3W4R7</accession>
<dbReference type="Proteomes" id="UP000691718">
    <property type="component" value="Unassembled WGS sequence"/>
</dbReference>
<sequence length="162" mass="18064">MDRAKKYLPQPLYPGSMQTASQNVCPGSNTGMHTAQPTYPVSMQNTFQPVYSTPMLNLPQFIHPGSANKILVTIPPPTYTNTSATYINSEPGTSSSNFVNPRNIVINTKKLSAKKLLIEENFNEFNTSNDYYERFGQDLQASESEISQDSDDSDDILINLIY</sequence>
<protein>
    <submittedName>
        <fullName evidence="1">(apollo) hypothetical protein</fullName>
    </submittedName>
</protein>
<dbReference type="EMBL" id="CAJQZP010000150">
    <property type="protein sequence ID" value="CAG4940778.1"/>
    <property type="molecule type" value="Genomic_DNA"/>
</dbReference>
<reference evidence="1" key="1">
    <citation type="submission" date="2021-04" db="EMBL/GenBank/DDBJ databases">
        <authorList>
            <person name="Tunstrom K."/>
        </authorList>
    </citation>
    <scope>NUCLEOTIDE SEQUENCE</scope>
</reference>